<comment type="caution">
    <text evidence="5">The sequence shown here is derived from an EMBL/GenBank/DDBJ whole genome shotgun (WGS) entry which is preliminary data.</text>
</comment>
<feature type="domain" description="Solute-binding protein family 5" evidence="4">
    <location>
        <begin position="93"/>
        <end position="502"/>
    </location>
</feature>
<dbReference type="EMBL" id="JACYFU010000002">
    <property type="protein sequence ID" value="MBD8065161.1"/>
    <property type="molecule type" value="Genomic_DNA"/>
</dbReference>
<gene>
    <name evidence="5" type="ORF">IC608_06715</name>
</gene>
<dbReference type="PANTHER" id="PTHR30290">
    <property type="entry name" value="PERIPLASMIC BINDING COMPONENT OF ABC TRANSPORTER"/>
    <property type="match status" value="1"/>
</dbReference>
<name>A0A927ISX8_9HYPH</name>
<dbReference type="InterPro" id="IPR039424">
    <property type="entry name" value="SBP_5"/>
</dbReference>
<dbReference type="InterPro" id="IPR000914">
    <property type="entry name" value="SBP_5_dom"/>
</dbReference>
<dbReference type="Proteomes" id="UP000654108">
    <property type="component" value="Unassembled WGS sequence"/>
</dbReference>
<dbReference type="GO" id="GO:0015833">
    <property type="term" value="P:peptide transport"/>
    <property type="evidence" value="ECO:0007669"/>
    <property type="project" value="TreeGrafter"/>
</dbReference>
<accession>A0A927ISX8</accession>
<protein>
    <submittedName>
        <fullName evidence="5">ABC transporter substrate-binding protein</fullName>
    </submittedName>
</protein>
<comment type="similarity">
    <text evidence="2">Belongs to the bacterial solute-binding protein 5 family.</text>
</comment>
<evidence type="ECO:0000313" key="5">
    <source>
        <dbReference type="EMBL" id="MBD8065161.1"/>
    </source>
</evidence>
<comment type="subcellular location">
    <subcellularLocation>
        <location evidence="1">Periplasm</location>
    </subcellularLocation>
</comment>
<keyword evidence="3" id="KW-0732">Signal</keyword>
<dbReference type="SUPFAM" id="SSF53850">
    <property type="entry name" value="Periplasmic binding protein-like II"/>
    <property type="match status" value="1"/>
</dbReference>
<proteinExistence type="inferred from homology"/>
<dbReference type="AlphaFoldDB" id="A0A927ISX8"/>
<dbReference type="GO" id="GO:1904680">
    <property type="term" value="F:peptide transmembrane transporter activity"/>
    <property type="evidence" value="ECO:0007669"/>
    <property type="project" value="TreeGrafter"/>
</dbReference>
<dbReference type="Gene3D" id="3.10.105.10">
    <property type="entry name" value="Dipeptide-binding Protein, Domain 3"/>
    <property type="match status" value="1"/>
</dbReference>
<dbReference type="Gene3D" id="3.40.190.10">
    <property type="entry name" value="Periplasmic binding protein-like II"/>
    <property type="match status" value="1"/>
</dbReference>
<keyword evidence="6" id="KW-1185">Reference proteome</keyword>
<dbReference type="CDD" id="cd08500">
    <property type="entry name" value="PBP2_NikA_DppA_OppA_like_4"/>
    <property type="match status" value="1"/>
</dbReference>
<reference evidence="5" key="1">
    <citation type="submission" date="2020-09" db="EMBL/GenBank/DDBJ databases">
        <title>Genome seq and assembly of Devosia sp.</title>
        <authorList>
            <person name="Chhetri G."/>
        </authorList>
    </citation>
    <scope>NUCLEOTIDE SEQUENCE</scope>
    <source>
        <strain evidence="5">PTR5</strain>
    </source>
</reference>
<dbReference type="Pfam" id="PF00496">
    <property type="entry name" value="SBP_bac_5"/>
    <property type="match status" value="1"/>
</dbReference>
<evidence type="ECO:0000256" key="1">
    <source>
        <dbReference type="ARBA" id="ARBA00004418"/>
    </source>
</evidence>
<dbReference type="PANTHER" id="PTHR30290:SF62">
    <property type="entry name" value="OLIGOPEPTIDE ABC TRANSPORTER, PERIPLASMIC OLIGOPEPTIDE-BINDING PROTEIN"/>
    <property type="match status" value="1"/>
</dbReference>
<sequence length="626" mass="70174">MALAAVSTAALTVSAWAFQESPMLKEMVDAGSLPPVDERLPANPTVVEAIEVGQYGGTWHRAYSGPGDRWGPTKLMEERVLKWSADANGEAVLKPGYIESYSVNDTSTEFTFTLLDGLKWSDGEPVTTEDVEFWYKDVFLNTDIVPNIDPTFAPGGKPMEVEIQDERTFTVKFAQPYVYFLQILAKDSTGEPSLDRPSFVFPKHYLSQYNNHYASDEELAAGAKKFNVAKWTDLWGSKGAATAWWANPDLPVLTAWKIETPAPAETVTMVRNPYYYAVDQEGNQLPYIDRIDHRLYQDPETLNLMVAQGQIDMQARGMTLDNYTFYKENEDRGNYHVVAGRDANVWSIVPNQTVTDEVLRTLFQNPDFRHALSVAVDREAIIELTQSGLAFPVQTAPVQGSPYYKEELATHWAEYDPDEADSLLDAAGLSERDGEGFRLRPDGQRLTLTIEANDAAHAKTLEILADMFADVGIELLPRIIDRTQWDNNRDNNDFQLQWMAFDRLTYVPADPRLMLGSQSFGNEYFKWYQTEGESGMEPPEGSPVLAMFDAWDEASQAKNLEDADAAVNEMISDFVNAGYIIGVYGGGTVVTIVANDMHNVQEDLVQDDIFRGVGIARTQQFWLGQE</sequence>
<evidence type="ECO:0000256" key="2">
    <source>
        <dbReference type="ARBA" id="ARBA00005695"/>
    </source>
</evidence>
<feature type="chain" id="PRO_5036908800" evidence="3">
    <location>
        <begin position="18"/>
        <end position="626"/>
    </location>
</feature>
<organism evidence="5 6">
    <name type="scientific">Devosia oryzisoli</name>
    <dbReference type="NCBI Taxonomy" id="2774138"/>
    <lineage>
        <taxon>Bacteria</taxon>
        <taxon>Pseudomonadati</taxon>
        <taxon>Pseudomonadota</taxon>
        <taxon>Alphaproteobacteria</taxon>
        <taxon>Hyphomicrobiales</taxon>
        <taxon>Devosiaceae</taxon>
        <taxon>Devosia</taxon>
    </lineage>
</organism>
<evidence type="ECO:0000256" key="3">
    <source>
        <dbReference type="SAM" id="SignalP"/>
    </source>
</evidence>
<evidence type="ECO:0000259" key="4">
    <source>
        <dbReference type="Pfam" id="PF00496"/>
    </source>
</evidence>
<evidence type="ECO:0000313" key="6">
    <source>
        <dbReference type="Proteomes" id="UP000654108"/>
    </source>
</evidence>
<feature type="signal peptide" evidence="3">
    <location>
        <begin position="1"/>
        <end position="17"/>
    </location>
</feature>